<gene>
    <name evidence="3" type="ORF">A5821_000375</name>
</gene>
<dbReference type="EMBL" id="CP147244">
    <property type="protein sequence ID" value="WYJ99298.1"/>
    <property type="molecule type" value="Genomic_DNA"/>
</dbReference>
<feature type="domain" description="DUF5067" evidence="2">
    <location>
        <begin position="164"/>
        <end position="272"/>
    </location>
</feature>
<dbReference type="Proteomes" id="UP000194948">
    <property type="component" value="Chromosome"/>
</dbReference>
<proteinExistence type="predicted"/>
<evidence type="ECO:0000256" key="1">
    <source>
        <dbReference type="ARBA" id="ARBA00022729"/>
    </source>
</evidence>
<evidence type="ECO:0000259" key="2">
    <source>
        <dbReference type="Pfam" id="PF16729"/>
    </source>
</evidence>
<reference evidence="4" key="1">
    <citation type="submission" date="2017-05" db="EMBL/GenBank/DDBJ databases">
        <title>The Genome Sequence of EEnterococcus faecalis 9F2_4866.</title>
        <authorList>
            <consortium name="The Broad Institute Genomics Platform"/>
            <consortium name="The Broad Institute Genomic Center for Infectious Diseases"/>
            <person name="Earl A."/>
            <person name="Manson A."/>
            <person name="Schwartman J."/>
            <person name="Gilmore M."/>
            <person name="Abouelleil A."/>
            <person name="Cao P."/>
            <person name="Chapman S."/>
            <person name="Cusick C."/>
            <person name="Shea T."/>
            <person name="Young S."/>
            <person name="Neafsey D."/>
            <person name="Nusbaum C."/>
            <person name="Birren B."/>
        </authorList>
    </citation>
    <scope>NUCLEOTIDE SEQUENCE [LARGE SCALE GENOMIC DNA]</scope>
    <source>
        <strain evidence="4">7F3_DIV0205</strain>
    </source>
</reference>
<dbReference type="RefSeq" id="WP_086312822.1">
    <property type="nucleotide sequence ID" value="NZ_CP147244.1"/>
</dbReference>
<reference evidence="3 4" key="2">
    <citation type="submission" date="2024-03" db="EMBL/GenBank/DDBJ databases">
        <title>The Genome Sequence of Enterococcus sp. DIV0205d.</title>
        <authorList>
            <consortium name="The Broad Institute Genomics Platform"/>
            <consortium name="The Broad Institute Microbial Omics Core"/>
            <consortium name="The Broad Institute Genomic Center for Infectious Diseases"/>
            <person name="Earl A."/>
            <person name="Manson A."/>
            <person name="Gilmore M."/>
            <person name="Schwartman J."/>
            <person name="Shea T."/>
            <person name="Abouelleil A."/>
            <person name="Cao P."/>
            <person name="Chapman S."/>
            <person name="Cusick C."/>
            <person name="Young S."/>
            <person name="Neafsey D."/>
            <person name="Nusbaum C."/>
            <person name="Birren B."/>
        </authorList>
    </citation>
    <scope>NUCLEOTIDE SEQUENCE [LARGE SCALE GENOMIC DNA]</scope>
    <source>
        <strain evidence="3 4">7F3_DIV0205</strain>
    </source>
</reference>
<dbReference type="InterPro" id="IPR029050">
    <property type="entry name" value="Immunoprotect_excell_Ig-like"/>
</dbReference>
<name>A0AAQ3W6T0_9ENTE</name>
<evidence type="ECO:0000313" key="3">
    <source>
        <dbReference type="EMBL" id="WYJ99298.1"/>
    </source>
</evidence>
<accession>A0AAQ3W6T0</accession>
<protein>
    <recommendedName>
        <fullName evidence="2">DUF5067 domain-containing protein</fullName>
    </recommendedName>
</protein>
<dbReference type="Pfam" id="PF16729">
    <property type="entry name" value="DUF5067"/>
    <property type="match status" value="1"/>
</dbReference>
<keyword evidence="1" id="KW-0732">Signal</keyword>
<keyword evidence="4" id="KW-1185">Reference proteome</keyword>
<dbReference type="InterPro" id="IPR031989">
    <property type="entry name" value="DUF5067"/>
</dbReference>
<sequence length="283" mass="32606">MKRRYLVGLFLLIGLVLLNACSISHTPKSNAPKSTLNKIEELYGELSSNANSPKMLKHSDQFNQKITFVAQVDGEPLQVKSKDDTLDGEWYVSVFLMRNRNTPMYLNLSSIKKESWPKNGDILRIDGIPIGYLYTSYNNERLDLLDIKAKAIERLDLKKADVPSTKIMETEQYKVEIIGSDILSDTFDDPSLVVYYTFKNKKDYTATSPIRTYFFFSQKEKQLEVTILDDDNKKLNSKAVHRDTLESGEEMLYYEVFKLLDAESTVDLNVYDDEYNLLNTIKI</sequence>
<evidence type="ECO:0000313" key="4">
    <source>
        <dbReference type="Proteomes" id="UP000194948"/>
    </source>
</evidence>
<dbReference type="Gene3D" id="2.60.40.1240">
    <property type="match status" value="1"/>
</dbReference>
<organism evidence="3 4">
    <name type="scientific">Candidatus Enterococcus palustris</name>
    <dbReference type="NCBI Taxonomy" id="1834189"/>
    <lineage>
        <taxon>Bacteria</taxon>
        <taxon>Bacillati</taxon>
        <taxon>Bacillota</taxon>
        <taxon>Bacilli</taxon>
        <taxon>Lactobacillales</taxon>
        <taxon>Enterococcaceae</taxon>
        <taxon>Enterococcus</taxon>
    </lineage>
</organism>
<dbReference type="AlphaFoldDB" id="A0AAQ3W6T0"/>